<evidence type="ECO:0008006" key="3">
    <source>
        <dbReference type="Google" id="ProtNLM"/>
    </source>
</evidence>
<accession>A0A370DWB3</accession>
<name>A0A370DWB3_9GAMM</name>
<gene>
    <name evidence="1" type="ORF">DIZ79_14345</name>
</gene>
<dbReference type="AlphaFoldDB" id="A0A370DWB3"/>
<organism evidence="1 2">
    <name type="scientific">endosymbiont of Lamellibrachia luymesi</name>
    <dbReference type="NCBI Taxonomy" id="2200907"/>
    <lineage>
        <taxon>Bacteria</taxon>
        <taxon>Pseudomonadati</taxon>
        <taxon>Pseudomonadota</taxon>
        <taxon>Gammaproteobacteria</taxon>
        <taxon>sulfur-oxidizing symbionts</taxon>
    </lineage>
</organism>
<evidence type="ECO:0000313" key="2">
    <source>
        <dbReference type="Proteomes" id="UP000255508"/>
    </source>
</evidence>
<proteinExistence type="predicted"/>
<dbReference type="Proteomes" id="UP000255508">
    <property type="component" value="Unassembled WGS sequence"/>
</dbReference>
<dbReference type="InterPro" id="IPR036890">
    <property type="entry name" value="HATPase_C_sf"/>
</dbReference>
<dbReference type="SUPFAM" id="SSF55874">
    <property type="entry name" value="ATPase domain of HSP90 chaperone/DNA topoisomerase II/histidine kinase"/>
    <property type="match status" value="1"/>
</dbReference>
<evidence type="ECO:0000313" key="1">
    <source>
        <dbReference type="EMBL" id="RDH88806.1"/>
    </source>
</evidence>
<dbReference type="EMBL" id="QFXD01000244">
    <property type="protein sequence ID" value="RDH88806.1"/>
    <property type="molecule type" value="Genomic_DNA"/>
</dbReference>
<protein>
    <recommendedName>
        <fullName evidence="3">Histidine kinase/HSP90-like ATPase domain-containing protein</fullName>
    </recommendedName>
</protein>
<dbReference type="Gene3D" id="3.30.565.10">
    <property type="entry name" value="Histidine kinase-like ATPase, C-terminal domain"/>
    <property type="match status" value="1"/>
</dbReference>
<reference evidence="1 2" key="1">
    <citation type="journal article" date="2018" name="ISME J.">
        <title>Endosymbiont genomes yield clues of tubeworm success.</title>
        <authorList>
            <person name="Li Y."/>
            <person name="Liles M.R."/>
            <person name="Halanych K.M."/>
        </authorList>
    </citation>
    <scope>NUCLEOTIDE SEQUENCE [LARGE SCALE GENOMIC DNA]</scope>
    <source>
        <strain evidence="1">A1422</strain>
    </source>
</reference>
<comment type="caution">
    <text evidence="1">The sequence shown here is derived from an EMBL/GenBank/DDBJ whole genome shotgun (WGS) entry which is preliminary data.</text>
</comment>
<sequence length="143" mass="15142">MIERCSVAEPVQGCRVVEDKSVAIALVINELLINAVKHCDKTISPPPVAVTAQWQGENRLLLSVSNRGCLPEAFDFATGVGFGTGLELVKSMLPSRGARLSVAQEGDVVLATLMLEAPVISLQQSTAPEIATAVPEPSRHSPK</sequence>